<proteinExistence type="predicted"/>
<evidence type="ECO:0000256" key="2">
    <source>
        <dbReference type="SAM" id="Phobius"/>
    </source>
</evidence>
<organism evidence="3">
    <name type="scientific">Hedophyllum nigripes</name>
    <dbReference type="NCBI Taxonomy" id="2724434"/>
    <lineage>
        <taxon>Eukaryota</taxon>
        <taxon>Sar</taxon>
        <taxon>Stramenopiles</taxon>
        <taxon>Ochrophyta</taxon>
        <taxon>PX clade</taxon>
        <taxon>Phaeophyceae</taxon>
        <taxon>Laminariales</taxon>
        <taxon>Laminariaceae</taxon>
        <taxon>Hedophyllum</taxon>
    </lineage>
</organism>
<protein>
    <submittedName>
        <fullName evidence="3">Uncharacterized protein</fullName>
    </submittedName>
</protein>
<reference evidence="3" key="1">
    <citation type="journal article" date="2021" name="Genome Biol. Evol.">
        <title>Genomic rearrangements and sequence evolution across brown algal organelles.</title>
        <authorList>
            <person name="Starko S."/>
            <person name="Bringloe T.T."/>
            <person name="Gomez M.S."/>
            <person name="Darby H."/>
            <person name="Graham S.W."/>
            <person name="Martone P.T."/>
        </authorList>
    </citation>
    <scope>NUCLEOTIDE SEQUENCE</scope>
    <source>
        <strain evidence="3">BC_R3</strain>
    </source>
</reference>
<dbReference type="AlphaFoldDB" id="A0A8F0FC53"/>
<keyword evidence="1" id="KW-0175">Coiled coil</keyword>
<dbReference type="EMBL" id="MZ156046">
    <property type="protein sequence ID" value="QWK44256.1"/>
    <property type="molecule type" value="Genomic_DNA"/>
</dbReference>
<gene>
    <name evidence="3" type="primary">ORF179</name>
</gene>
<keyword evidence="2" id="KW-0812">Transmembrane</keyword>
<feature type="transmembrane region" description="Helical" evidence="2">
    <location>
        <begin position="113"/>
        <end position="131"/>
    </location>
</feature>
<accession>A0A8F0FC53</accession>
<feature type="coiled-coil region" evidence="1">
    <location>
        <begin position="50"/>
        <end position="90"/>
    </location>
</feature>
<keyword evidence="3" id="KW-0496">Mitochondrion</keyword>
<geneLocation type="mitochondrion" evidence="3"/>
<sequence>MLYHTSPNYLSSQITDNDQLLFQKKKTNDLKEKKDAAKQKLAKVTFACREEMLKLREQKAQVQLEKLTKRKDKIERLIKLEHEIRELNAKTFMRIKPMHNPTTTTLYQNIVNIFYYMMVAIVILGFTYGMTKIAISTFDSLQNNQLTIIAAETNLFKLKEGVSDIFETKKVTTSYSFES</sequence>
<keyword evidence="2" id="KW-0472">Membrane</keyword>
<name>A0A8F0FC53_9PHAE</name>
<evidence type="ECO:0000313" key="3">
    <source>
        <dbReference type="EMBL" id="QWK44256.1"/>
    </source>
</evidence>
<keyword evidence="2" id="KW-1133">Transmembrane helix</keyword>
<evidence type="ECO:0000256" key="1">
    <source>
        <dbReference type="SAM" id="Coils"/>
    </source>
</evidence>